<dbReference type="InterPro" id="IPR036397">
    <property type="entry name" value="RNaseH_sf"/>
</dbReference>
<dbReference type="GO" id="GO:0005634">
    <property type="term" value="C:nucleus"/>
    <property type="evidence" value="ECO:0007669"/>
    <property type="project" value="TreeGrafter"/>
</dbReference>
<dbReference type="EMBL" id="CAJOBC010008641">
    <property type="protein sequence ID" value="CAF3967104.1"/>
    <property type="molecule type" value="Genomic_DNA"/>
</dbReference>
<dbReference type="AlphaFoldDB" id="A0A814WHR7"/>
<dbReference type="GO" id="GO:0035861">
    <property type="term" value="C:site of double-strand break"/>
    <property type="evidence" value="ECO:0007669"/>
    <property type="project" value="TreeGrafter"/>
</dbReference>
<keyword evidence="4" id="KW-1185">Reference proteome</keyword>
<dbReference type="PANTHER" id="PTHR46060">
    <property type="entry name" value="MARINER MOS1 TRANSPOSASE-LIKE PROTEIN"/>
    <property type="match status" value="1"/>
</dbReference>
<dbReference type="Gene3D" id="1.10.10.10">
    <property type="entry name" value="Winged helix-like DNA-binding domain superfamily/Winged helix DNA-binding domain"/>
    <property type="match status" value="1"/>
</dbReference>
<protein>
    <recommendedName>
        <fullName evidence="1">Mos1 transposase HTH domain-containing protein</fullName>
    </recommendedName>
</protein>
<dbReference type="GO" id="GO:0015074">
    <property type="term" value="P:DNA integration"/>
    <property type="evidence" value="ECO:0007669"/>
    <property type="project" value="TreeGrafter"/>
</dbReference>
<dbReference type="GO" id="GO:0003690">
    <property type="term" value="F:double-stranded DNA binding"/>
    <property type="evidence" value="ECO:0007669"/>
    <property type="project" value="TreeGrafter"/>
</dbReference>
<comment type="caution">
    <text evidence="2">The sequence shown here is derived from an EMBL/GenBank/DDBJ whole genome shotgun (WGS) entry which is preliminary data.</text>
</comment>
<evidence type="ECO:0000313" key="3">
    <source>
        <dbReference type="EMBL" id="CAF3967104.1"/>
    </source>
</evidence>
<dbReference type="InterPro" id="IPR001888">
    <property type="entry name" value="Transposase_1"/>
</dbReference>
<dbReference type="GO" id="GO:0046975">
    <property type="term" value="F:histone H3K36 methyltransferase activity"/>
    <property type="evidence" value="ECO:0007669"/>
    <property type="project" value="TreeGrafter"/>
</dbReference>
<dbReference type="EMBL" id="CAJNOQ010008639">
    <property type="protein sequence ID" value="CAF1202672.1"/>
    <property type="molecule type" value="Genomic_DNA"/>
</dbReference>
<dbReference type="GO" id="GO:0000014">
    <property type="term" value="F:single-stranded DNA endodeoxyribonuclease activity"/>
    <property type="evidence" value="ECO:0007669"/>
    <property type="project" value="TreeGrafter"/>
</dbReference>
<organism evidence="2 4">
    <name type="scientific">Didymodactylos carnosus</name>
    <dbReference type="NCBI Taxonomy" id="1234261"/>
    <lineage>
        <taxon>Eukaryota</taxon>
        <taxon>Metazoa</taxon>
        <taxon>Spiralia</taxon>
        <taxon>Gnathifera</taxon>
        <taxon>Rotifera</taxon>
        <taxon>Eurotatoria</taxon>
        <taxon>Bdelloidea</taxon>
        <taxon>Philodinida</taxon>
        <taxon>Philodinidae</taxon>
        <taxon>Didymodactylos</taxon>
    </lineage>
</organism>
<dbReference type="GO" id="GO:0044547">
    <property type="term" value="F:DNA topoisomerase binding"/>
    <property type="evidence" value="ECO:0007669"/>
    <property type="project" value="TreeGrafter"/>
</dbReference>
<dbReference type="PANTHER" id="PTHR46060:SF2">
    <property type="entry name" value="HISTONE-LYSINE N-METHYLTRANSFERASE SETMAR"/>
    <property type="match status" value="1"/>
</dbReference>
<dbReference type="Gene3D" id="1.10.10.1450">
    <property type="match status" value="1"/>
</dbReference>
<evidence type="ECO:0000259" key="1">
    <source>
        <dbReference type="Pfam" id="PF17906"/>
    </source>
</evidence>
<dbReference type="InterPro" id="IPR036388">
    <property type="entry name" value="WH-like_DNA-bd_sf"/>
</dbReference>
<dbReference type="Pfam" id="PF17906">
    <property type="entry name" value="HTH_48"/>
    <property type="match status" value="1"/>
</dbReference>
<dbReference type="GO" id="GO:0003697">
    <property type="term" value="F:single-stranded DNA binding"/>
    <property type="evidence" value="ECO:0007669"/>
    <property type="project" value="TreeGrafter"/>
</dbReference>
<feature type="domain" description="Mos1 transposase HTH" evidence="1">
    <location>
        <begin position="65"/>
        <end position="111"/>
    </location>
</feature>
<evidence type="ECO:0000313" key="4">
    <source>
        <dbReference type="Proteomes" id="UP000663829"/>
    </source>
</evidence>
<dbReference type="Proteomes" id="UP000663829">
    <property type="component" value="Unassembled WGS sequence"/>
</dbReference>
<dbReference type="GO" id="GO:0044774">
    <property type="term" value="P:mitotic DNA integrity checkpoint signaling"/>
    <property type="evidence" value="ECO:0007669"/>
    <property type="project" value="TreeGrafter"/>
</dbReference>
<reference evidence="2" key="1">
    <citation type="submission" date="2021-02" db="EMBL/GenBank/DDBJ databases">
        <authorList>
            <person name="Nowell W R."/>
        </authorList>
    </citation>
    <scope>NUCLEOTIDE SEQUENCE</scope>
</reference>
<dbReference type="GO" id="GO:0006303">
    <property type="term" value="P:double-strand break repair via nonhomologous end joining"/>
    <property type="evidence" value="ECO:0007669"/>
    <property type="project" value="TreeGrafter"/>
</dbReference>
<sequence>MNILKHPYLGGTMSKSAEFFPQASLIEGFMWAKFQIKIRKCDFAGKSGSSMEFQMSDYEITNFELRVLLRHYWRNDLDAKAAAKAICDVEGEGTVAPRTAQKWFKRFNEGNFDLEDRPRSGRPTVLDEGDLQAALDLEPSSNTRELAEELGVAQKTVWNHLTQLDFVHKRPRPDPHELTEAQAAKRVEICRQLLNNPLDDRFWKRIVTSDEKWVYLVNHDRSKRWVRKGQTPPSVPKQNQFGRKVMVCVWWNFEGILHFELVPNGRAINAELYCEQLDRVYDALVEKYPSLVRRKRALFQQDNAKPHTARKTSKMFEELDGVEVLPHPSYSPDVAPSDYGLFRSMQHFMKGRRLESFDEVEEACQEFFDSKPKEWYFDQIRKLADRWQKVVDNDGLYFEE</sequence>
<dbReference type="OrthoDB" id="616263at2759"/>
<dbReference type="GO" id="GO:0042800">
    <property type="term" value="F:histone H3K4 methyltransferase activity"/>
    <property type="evidence" value="ECO:0007669"/>
    <property type="project" value="TreeGrafter"/>
</dbReference>
<dbReference type="InterPro" id="IPR052709">
    <property type="entry name" value="Transposase-MT_Hybrid"/>
</dbReference>
<dbReference type="GO" id="GO:0000793">
    <property type="term" value="C:condensed chromosome"/>
    <property type="evidence" value="ECO:0007669"/>
    <property type="project" value="TreeGrafter"/>
</dbReference>
<evidence type="ECO:0000313" key="2">
    <source>
        <dbReference type="EMBL" id="CAF1202672.1"/>
    </source>
</evidence>
<dbReference type="Gene3D" id="3.30.420.10">
    <property type="entry name" value="Ribonuclease H-like superfamily/Ribonuclease H"/>
    <property type="match status" value="1"/>
</dbReference>
<proteinExistence type="predicted"/>
<name>A0A814WHR7_9BILA</name>
<dbReference type="InterPro" id="IPR041426">
    <property type="entry name" value="Mos1_HTH"/>
</dbReference>
<dbReference type="Proteomes" id="UP000681722">
    <property type="component" value="Unassembled WGS sequence"/>
</dbReference>
<dbReference type="GO" id="GO:0000729">
    <property type="term" value="P:DNA double-strand break processing"/>
    <property type="evidence" value="ECO:0007669"/>
    <property type="project" value="TreeGrafter"/>
</dbReference>
<dbReference type="GO" id="GO:0031297">
    <property type="term" value="P:replication fork processing"/>
    <property type="evidence" value="ECO:0007669"/>
    <property type="project" value="TreeGrafter"/>
</dbReference>
<gene>
    <name evidence="2" type="ORF">GPM918_LOCUS23803</name>
    <name evidence="3" type="ORF">SRO942_LOCUS23804</name>
</gene>
<dbReference type="Pfam" id="PF01359">
    <property type="entry name" value="Transposase_1"/>
    <property type="match status" value="1"/>
</dbReference>
<accession>A0A814WHR7</accession>